<protein>
    <recommendedName>
        <fullName evidence="4">Peptidase inhibitor family I36</fullName>
    </recommendedName>
</protein>
<feature type="signal peptide" evidence="1">
    <location>
        <begin position="1"/>
        <end position="24"/>
    </location>
</feature>
<organism evidence="2 3">
    <name type="scientific">Kitasatospora kazusensis</name>
    <dbReference type="NCBI Taxonomy" id="407974"/>
    <lineage>
        <taxon>Bacteria</taxon>
        <taxon>Bacillati</taxon>
        <taxon>Actinomycetota</taxon>
        <taxon>Actinomycetes</taxon>
        <taxon>Kitasatosporales</taxon>
        <taxon>Streptomycetaceae</taxon>
        <taxon>Kitasatospora</taxon>
    </lineage>
</organism>
<reference evidence="2 3" key="1">
    <citation type="journal article" date="2019" name="Int. J. Syst. Evol. Microbiol.">
        <title>The Global Catalogue of Microorganisms (GCM) 10K type strain sequencing project: providing services to taxonomists for standard genome sequencing and annotation.</title>
        <authorList>
            <consortium name="The Broad Institute Genomics Platform"/>
            <consortium name="The Broad Institute Genome Sequencing Center for Infectious Disease"/>
            <person name="Wu L."/>
            <person name="Ma J."/>
        </authorList>
    </citation>
    <scope>NUCLEOTIDE SEQUENCE [LARGE SCALE GENOMIC DNA]</scope>
    <source>
        <strain evidence="2 3">JCM 14560</strain>
    </source>
</reference>
<dbReference type="EMBL" id="BAAANT010000041">
    <property type="protein sequence ID" value="GAA2154152.1"/>
    <property type="molecule type" value="Genomic_DNA"/>
</dbReference>
<accession>A0ABN3A569</accession>
<evidence type="ECO:0000256" key="1">
    <source>
        <dbReference type="SAM" id="SignalP"/>
    </source>
</evidence>
<name>A0ABN3A569_9ACTN</name>
<keyword evidence="1" id="KW-0732">Signal</keyword>
<dbReference type="Proteomes" id="UP001422759">
    <property type="component" value="Unassembled WGS sequence"/>
</dbReference>
<sequence>MRKFYAAAFVALLISGAGIQGAQAATVTPKAYSMAQSDPRSDVARLTATQAKTLQAQIDSQLKKTPGGTQVSANEISWQNGNIIMSFPLPSQRTAPETSPKLVSTAKGNGVSPRGTGTCYDSGTCQYQKCPYGFHDQWYCLYQDGDYGGRRLQWKDHYSYLKQLSEWDFDYKASGWVNTSMSTTVEVFGPGDERLWVEPSRDNFFSDPTHSAYVGDYANDKATSFEAN</sequence>
<proteinExistence type="predicted"/>
<evidence type="ECO:0008006" key="4">
    <source>
        <dbReference type="Google" id="ProtNLM"/>
    </source>
</evidence>
<evidence type="ECO:0000313" key="3">
    <source>
        <dbReference type="Proteomes" id="UP001422759"/>
    </source>
</evidence>
<gene>
    <name evidence="2" type="ORF">GCM10009760_52750</name>
</gene>
<evidence type="ECO:0000313" key="2">
    <source>
        <dbReference type="EMBL" id="GAA2154152.1"/>
    </source>
</evidence>
<comment type="caution">
    <text evidence="2">The sequence shown here is derived from an EMBL/GenBank/DDBJ whole genome shotgun (WGS) entry which is preliminary data.</text>
</comment>
<keyword evidence="3" id="KW-1185">Reference proteome</keyword>
<feature type="chain" id="PRO_5046650311" description="Peptidase inhibitor family I36" evidence="1">
    <location>
        <begin position="25"/>
        <end position="228"/>
    </location>
</feature>